<dbReference type="PROSITE" id="PS51668">
    <property type="entry name" value="TSAA_2"/>
    <property type="match status" value="1"/>
</dbReference>
<dbReference type="SUPFAM" id="SSF118196">
    <property type="entry name" value="YaeB-like"/>
    <property type="match status" value="1"/>
</dbReference>
<comment type="similarity">
    <text evidence="2">Belongs to the tRNA methyltransferase O family.</text>
</comment>
<dbReference type="AlphaFoldDB" id="A0A6P1M207"/>
<dbReference type="NCBIfam" id="TIGR00104">
    <property type="entry name" value="tRNA_TsaA"/>
    <property type="match status" value="1"/>
</dbReference>
<dbReference type="InterPro" id="IPR040372">
    <property type="entry name" value="YaeB-like"/>
</dbReference>
<evidence type="ECO:0000259" key="3">
    <source>
        <dbReference type="PROSITE" id="PS51668"/>
    </source>
</evidence>
<dbReference type="Gene3D" id="2.40.30.70">
    <property type="entry name" value="YaeB-like"/>
    <property type="match status" value="1"/>
</dbReference>
<dbReference type="InterPro" id="IPR036414">
    <property type="entry name" value="YaeB_N_sf"/>
</dbReference>
<proteinExistence type="inferred from homology"/>
<evidence type="ECO:0000313" key="4">
    <source>
        <dbReference type="EMBL" id="QHI68620.1"/>
    </source>
</evidence>
<gene>
    <name evidence="4" type="primary">tsaA</name>
    <name evidence="4" type="ORF">GT409_03870</name>
</gene>
<dbReference type="PANTHER" id="PTHR12818:SF0">
    <property type="entry name" value="TRNA (ADENINE(37)-N6)-METHYLTRANSFERASE"/>
    <property type="match status" value="1"/>
</dbReference>
<evidence type="ECO:0000256" key="1">
    <source>
        <dbReference type="ARBA" id="ARBA00022691"/>
    </source>
</evidence>
<reference evidence="4 5" key="1">
    <citation type="submission" date="2020-01" db="EMBL/GenBank/DDBJ databases">
        <title>Ponticoccus aerotolerans gen. nov., sp. nov., an anaerobic bacterium and proposal of Ponticoccusceae fam. nov., Ponticoccusles ord. nov. and Ponticoccuse classis nov. in the phylum Kiritimatiellaeota.</title>
        <authorList>
            <person name="Zhou L.Y."/>
            <person name="Du Z.J."/>
        </authorList>
    </citation>
    <scope>NUCLEOTIDE SEQUENCE [LARGE SCALE GENOMIC DNA]</scope>
    <source>
        <strain evidence="4 5">S-5007</strain>
    </source>
</reference>
<dbReference type="CDD" id="cd09281">
    <property type="entry name" value="UPF0066"/>
    <property type="match status" value="1"/>
</dbReference>
<keyword evidence="4" id="KW-0489">Methyltransferase</keyword>
<dbReference type="PROSITE" id="PS01318">
    <property type="entry name" value="TSAA_1"/>
    <property type="match status" value="1"/>
</dbReference>
<feature type="domain" description="TsaA-like" evidence="3">
    <location>
        <begin position="3"/>
        <end position="140"/>
    </location>
</feature>
<organism evidence="4 5">
    <name type="scientific">Tichowtungia aerotolerans</name>
    <dbReference type="NCBI Taxonomy" id="2697043"/>
    <lineage>
        <taxon>Bacteria</taxon>
        <taxon>Pseudomonadati</taxon>
        <taxon>Kiritimatiellota</taxon>
        <taxon>Tichowtungiia</taxon>
        <taxon>Tichowtungiales</taxon>
        <taxon>Tichowtungiaceae</taxon>
        <taxon>Tichowtungia</taxon>
    </lineage>
</organism>
<dbReference type="GO" id="GO:0032259">
    <property type="term" value="P:methylation"/>
    <property type="evidence" value="ECO:0007669"/>
    <property type="project" value="UniProtKB-KW"/>
</dbReference>
<dbReference type="InterPro" id="IPR036413">
    <property type="entry name" value="YaeB-like_sf"/>
</dbReference>
<dbReference type="GO" id="GO:0089715">
    <property type="term" value="F:tRNA (L-threonylcarbamoyladenosine(37)-C2) methyltransferase activity"/>
    <property type="evidence" value="ECO:0007669"/>
    <property type="project" value="TreeGrafter"/>
</dbReference>
<name>A0A6P1M207_9BACT</name>
<dbReference type="Pfam" id="PF18389">
    <property type="entry name" value="TrmO_C"/>
    <property type="match status" value="1"/>
</dbReference>
<sequence length="226" mass="25079">MNIEPIGIIHSCFEEKFGIPRQAGLIKSATAALELLPPYNVQEALRGIEEFSHLWIVFAFHESITTTFQPTVRPPRLGGNTRIGVFATRSPFRPNPIGLSVVELKHVTGTTLQLSGGDFLDGTPVLDIKPYIPYADSIPNANGAFANAAPLPENTVIFQPEADAVFQTLEKEQQQLIRDVLSYNPRPAYQVNDPDRIFGTTLCDYHVQWKQDKTLITVMSLSSRST</sequence>
<dbReference type="Proteomes" id="UP000464954">
    <property type="component" value="Chromosome"/>
</dbReference>
<protein>
    <submittedName>
        <fullName evidence="4">tRNA (N6-threonylcarbamoyladenosine(37)-N6)-methyltransferase TrmO</fullName>
    </submittedName>
</protein>
<dbReference type="RefSeq" id="WP_160627116.1">
    <property type="nucleotide sequence ID" value="NZ_CP047593.1"/>
</dbReference>
<evidence type="ECO:0000313" key="5">
    <source>
        <dbReference type="Proteomes" id="UP000464954"/>
    </source>
</evidence>
<keyword evidence="4" id="KW-0808">Transferase</keyword>
<keyword evidence="1" id="KW-0949">S-adenosyl-L-methionine</keyword>
<dbReference type="InterPro" id="IPR041369">
    <property type="entry name" value="TrmO_C"/>
</dbReference>
<dbReference type="Gene3D" id="3.30.2310.10">
    <property type="entry name" value="YaeB-like"/>
    <property type="match status" value="1"/>
</dbReference>
<evidence type="ECO:0000256" key="2">
    <source>
        <dbReference type="ARBA" id="ARBA00033753"/>
    </source>
</evidence>
<dbReference type="KEGG" id="taer:GT409_03870"/>
<dbReference type="InterPro" id="IPR023368">
    <property type="entry name" value="UPF0066_cons_site"/>
</dbReference>
<dbReference type="EMBL" id="CP047593">
    <property type="protein sequence ID" value="QHI68620.1"/>
    <property type="molecule type" value="Genomic_DNA"/>
</dbReference>
<accession>A0A6P1M207</accession>
<keyword evidence="5" id="KW-1185">Reference proteome</keyword>
<dbReference type="InterPro" id="IPR023370">
    <property type="entry name" value="TrmO-like_N"/>
</dbReference>
<dbReference type="PANTHER" id="PTHR12818">
    <property type="entry name" value="TRNA (ADENINE(37)-N6)-METHYLTRANSFERASE"/>
    <property type="match status" value="1"/>
</dbReference>
<dbReference type="Pfam" id="PF01980">
    <property type="entry name" value="TrmO_N"/>
    <property type="match status" value="1"/>
</dbReference>